<keyword evidence="5" id="KW-0786">Thiamine pyrophosphate</keyword>
<name>A0A7V3JA85_UNCC3</name>
<dbReference type="PANTHER" id="PTHR43322:SF5">
    <property type="entry name" value="1-DEOXY-D-XYLULOSE-5-PHOSPHATE SYNTHASE, CHLOROPLASTIC"/>
    <property type="match status" value="1"/>
</dbReference>
<dbReference type="InterPro" id="IPR029061">
    <property type="entry name" value="THDP-binding"/>
</dbReference>
<feature type="domain" description="Transketolase-like pyrimidine-binding" evidence="6">
    <location>
        <begin position="11"/>
        <end position="118"/>
    </location>
</feature>
<evidence type="ECO:0000313" key="7">
    <source>
        <dbReference type="EMBL" id="HFZ09227.1"/>
    </source>
</evidence>
<dbReference type="GO" id="GO:0016114">
    <property type="term" value="P:terpenoid biosynthetic process"/>
    <property type="evidence" value="ECO:0007669"/>
    <property type="project" value="InterPro"/>
</dbReference>
<evidence type="ECO:0000256" key="5">
    <source>
        <dbReference type="ARBA" id="ARBA00023052"/>
    </source>
</evidence>
<proteinExistence type="predicted"/>
<evidence type="ECO:0000256" key="2">
    <source>
        <dbReference type="ARBA" id="ARBA00011738"/>
    </source>
</evidence>
<comment type="cofactor">
    <cofactor evidence="1">
        <name>Mg(2+)</name>
        <dbReference type="ChEBI" id="CHEBI:18420"/>
    </cofactor>
</comment>
<dbReference type="Gene3D" id="3.40.50.970">
    <property type="match status" value="1"/>
</dbReference>
<dbReference type="SUPFAM" id="SSF52518">
    <property type="entry name" value="Thiamin diphosphate-binding fold (THDP-binding)"/>
    <property type="match status" value="1"/>
</dbReference>
<keyword evidence="4" id="KW-0460">Magnesium</keyword>
<dbReference type="InterPro" id="IPR005475">
    <property type="entry name" value="Transketolase-like_Pyr-bd"/>
</dbReference>
<accession>A0A7V3JA85</accession>
<dbReference type="PANTHER" id="PTHR43322">
    <property type="entry name" value="1-D-DEOXYXYLULOSE 5-PHOSPHATE SYNTHASE-RELATED"/>
    <property type="match status" value="1"/>
</dbReference>
<dbReference type="Pfam" id="PF02779">
    <property type="entry name" value="Transket_pyr"/>
    <property type="match status" value="1"/>
</dbReference>
<comment type="subunit">
    <text evidence="2">Homodimer.</text>
</comment>
<sequence length="140" mass="16495">MREMKREKFWQWIEKKIEKDKNVWLLCIDLGFPWLNKLQKKFPERCINTGLIEQSAIGIAVGLALSGEKVYIYSTSTFLIYRAFEQIRNDIINQGIKNIWLVGTAGKQYNFLGYTHIAKNKEEVKILKILTKNPNYIRLL</sequence>
<gene>
    <name evidence="7" type="ORF">ENV41_03755</name>
</gene>
<dbReference type="AlphaFoldDB" id="A0A7V3JA85"/>
<keyword evidence="3" id="KW-0808">Transferase</keyword>
<dbReference type="GO" id="GO:0008661">
    <property type="term" value="F:1-deoxy-D-xylulose-5-phosphate synthase activity"/>
    <property type="evidence" value="ECO:0007669"/>
    <property type="project" value="InterPro"/>
</dbReference>
<reference evidence="7" key="1">
    <citation type="journal article" date="2020" name="mSystems">
        <title>Genome- and Community-Level Interaction Insights into Carbon Utilization and Element Cycling Functions of Hydrothermarchaeota in Hydrothermal Sediment.</title>
        <authorList>
            <person name="Zhou Z."/>
            <person name="Liu Y."/>
            <person name="Xu W."/>
            <person name="Pan J."/>
            <person name="Luo Z.H."/>
            <person name="Li M."/>
        </authorList>
    </citation>
    <scope>NUCLEOTIDE SEQUENCE [LARGE SCALE GENOMIC DNA]</scope>
    <source>
        <strain evidence="7">SpSt-757</strain>
    </source>
</reference>
<organism evidence="7">
    <name type="scientific">candidate division CPR3 bacterium</name>
    <dbReference type="NCBI Taxonomy" id="2268181"/>
    <lineage>
        <taxon>Bacteria</taxon>
        <taxon>Bacteria division CPR3</taxon>
    </lineage>
</organism>
<evidence type="ECO:0000259" key="6">
    <source>
        <dbReference type="Pfam" id="PF02779"/>
    </source>
</evidence>
<evidence type="ECO:0000256" key="4">
    <source>
        <dbReference type="ARBA" id="ARBA00022842"/>
    </source>
</evidence>
<evidence type="ECO:0000256" key="1">
    <source>
        <dbReference type="ARBA" id="ARBA00001946"/>
    </source>
</evidence>
<comment type="caution">
    <text evidence="7">The sequence shown here is derived from an EMBL/GenBank/DDBJ whole genome shotgun (WGS) entry which is preliminary data.</text>
</comment>
<protein>
    <recommendedName>
        <fullName evidence="6">Transketolase-like pyrimidine-binding domain-containing protein</fullName>
    </recommendedName>
</protein>
<dbReference type="InterPro" id="IPR005477">
    <property type="entry name" value="Dxylulose-5-P_synthase"/>
</dbReference>
<dbReference type="EMBL" id="DTGG01000121">
    <property type="protein sequence ID" value="HFZ09227.1"/>
    <property type="molecule type" value="Genomic_DNA"/>
</dbReference>
<evidence type="ECO:0000256" key="3">
    <source>
        <dbReference type="ARBA" id="ARBA00022679"/>
    </source>
</evidence>